<organism evidence="7 8">
    <name type="scientific">Candidatus Jorgensenbacteria bacterium RIFCSPLOWO2_01_FULL_45_25b</name>
    <dbReference type="NCBI Taxonomy" id="1798471"/>
    <lineage>
        <taxon>Bacteria</taxon>
        <taxon>Candidatus Joergenseniibacteriota</taxon>
    </lineage>
</organism>
<proteinExistence type="predicted"/>
<feature type="transmembrane region" description="Helical" evidence="6">
    <location>
        <begin position="55"/>
        <end position="78"/>
    </location>
</feature>
<evidence type="ECO:0000256" key="2">
    <source>
        <dbReference type="ARBA" id="ARBA00022475"/>
    </source>
</evidence>
<keyword evidence="4 6" id="KW-1133">Transmembrane helix</keyword>
<evidence type="ECO:0000256" key="6">
    <source>
        <dbReference type="SAM" id="Phobius"/>
    </source>
</evidence>
<comment type="subcellular location">
    <subcellularLocation>
        <location evidence="1">Cell membrane</location>
        <topology evidence="1">Multi-pass membrane protein</topology>
    </subcellularLocation>
</comment>
<feature type="transmembrane region" description="Helical" evidence="6">
    <location>
        <begin position="90"/>
        <end position="115"/>
    </location>
</feature>
<dbReference type="Proteomes" id="UP000176996">
    <property type="component" value="Unassembled WGS sequence"/>
</dbReference>
<protein>
    <submittedName>
        <fullName evidence="7">Uncharacterized protein</fullName>
    </submittedName>
</protein>
<feature type="transmembrane region" description="Helical" evidence="6">
    <location>
        <begin position="158"/>
        <end position="176"/>
    </location>
</feature>
<feature type="transmembrane region" description="Helical" evidence="6">
    <location>
        <begin position="271"/>
        <end position="290"/>
    </location>
</feature>
<name>A0A1F6BVC7_9BACT</name>
<keyword evidence="2" id="KW-1003">Cell membrane</keyword>
<keyword evidence="3 6" id="KW-0812">Transmembrane</keyword>
<dbReference type="EMBL" id="MFKK01000020">
    <property type="protein sequence ID" value="OGG40722.1"/>
    <property type="molecule type" value="Genomic_DNA"/>
</dbReference>
<feature type="transmembrane region" description="Helical" evidence="6">
    <location>
        <begin position="311"/>
        <end position="336"/>
    </location>
</feature>
<dbReference type="InterPro" id="IPR050833">
    <property type="entry name" value="Poly_Biosynth_Transport"/>
</dbReference>
<evidence type="ECO:0000256" key="5">
    <source>
        <dbReference type="ARBA" id="ARBA00023136"/>
    </source>
</evidence>
<sequence>MKNRIKELFFQNKSSRQTVAKNIFWLSFSQFGGRLIRSSLIIYAARLLGASEYGLFSYVLGLSGFFMTFVDIGINPLLTREVAKYPEKQYSYFSVSLFLKIILLISTSLLIFFVAPHFSKIEGAASLIPFIALLVIFDGVREFSIAFFRAKEKMELEALVSMFTNISITVFGFLILQRSATAYDLTVTYILSAGTGAIAAIILLRKEFHKVFSSFQKRLLKPLIADALPIALVSVIGMFMLNVDIIMLGWLKTASDVGFYSSGQRIVQLLYTIPAILASSIFPALSRFVGEKNTEAVRALVEQALTATFMISLPLTIGGLVLARPIISFLYGVSYIPATLSFQILLGTLLLQFSWYFIGNLLFVYNKSLQFSKYLILGSLSNIGFNLLLIPHFGAAGAALATVFSQILYILLSWRMIKRDVYFLTLRYLPRIVFSSFLMGGFVFFLSILHLHVLLIIFIAALFYFFLLYLQKEKALLHVFGLFKRV</sequence>
<comment type="caution">
    <text evidence="7">The sequence shown here is derived from an EMBL/GenBank/DDBJ whole genome shotgun (WGS) entry which is preliminary data.</text>
</comment>
<reference evidence="7 8" key="1">
    <citation type="journal article" date="2016" name="Nat. Commun.">
        <title>Thousands of microbial genomes shed light on interconnected biogeochemical processes in an aquifer system.</title>
        <authorList>
            <person name="Anantharaman K."/>
            <person name="Brown C.T."/>
            <person name="Hug L.A."/>
            <person name="Sharon I."/>
            <person name="Castelle C.J."/>
            <person name="Probst A.J."/>
            <person name="Thomas B.C."/>
            <person name="Singh A."/>
            <person name="Wilkins M.J."/>
            <person name="Karaoz U."/>
            <person name="Brodie E.L."/>
            <person name="Williams K.H."/>
            <person name="Hubbard S.S."/>
            <person name="Banfield J.F."/>
        </authorList>
    </citation>
    <scope>NUCLEOTIDE SEQUENCE [LARGE SCALE GENOMIC DNA]</scope>
</reference>
<accession>A0A1F6BVC7</accession>
<dbReference type="AlphaFoldDB" id="A0A1F6BVC7"/>
<dbReference type="Pfam" id="PF01943">
    <property type="entry name" value="Polysacc_synt"/>
    <property type="match status" value="1"/>
</dbReference>
<dbReference type="PANTHER" id="PTHR30250">
    <property type="entry name" value="PST FAMILY PREDICTED COLANIC ACID TRANSPORTER"/>
    <property type="match status" value="1"/>
</dbReference>
<feature type="transmembrane region" description="Helical" evidence="6">
    <location>
        <begin position="452"/>
        <end position="470"/>
    </location>
</feature>
<dbReference type="PANTHER" id="PTHR30250:SF11">
    <property type="entry name" value="O-ANTIGEN TRANSPORTER-RELATED"/>
    <property type="match status" value="1"/>
</dbReference>
<evidence type="ECO:0000256" key="3">
    <source>
        <dbReference type="ARBA" id="ARBA00022692"/>
    </source>
</evidence>
<feature type="transmembrane region" description="Helical" evidence="6">
    <location>
        <begin position="121"/>
        <end position="137"/>
    </location>
</feature>
<dbReference type="CDD" id="cd13128">
    <property type="entry name" value="MATE_Wzx_like"/>
    <property type="match status" value="1"/>
</dbReference>
<dbReference type="GO" id="GO:0005886">
    <property type="term" value="C:plasma membrane"/>
    <property type="evidence" value="ECO:0007669"/>
    <property type="project" value="UniProtKB-SubCell"/>
</dbReference>
<feature type="transmembrane region" description="Helical" evidence="6">
    <location>
        <begin position="225"/>
        <end position="251"/>
    </location>
</feature>
<dbReference type="InterPro" id="IPR002797">
    <property type="entry name" value="Polysacc_synth"/>
</dbReference>
<feature type="transmembrane region" description="Helical" evidence="6">
    <location>
        <begin position="371"/>
        <end position="390"/>
    </location>
</feature>
<evidence type="ECO:0000256" key="4">
    <source>
        <dbReference type="ARBA" id="ARBA00022989"/>
    </source>
</evidence>
<feature type="transmembrane region" description="Helical" evidence="6">
    <location>
        <begin position="182"/>
        <end position="204"/>
    </location>
</feature>
<evidence type="ECO:0000313" key="8">
    <source>
        <dbReference type="Proteomes" id="UP000176996"/>
    </source>
</evidence>
<evidence type="ECO:0000256" key="1">
    <source>
        <dbReference type="ARBA" id="ARBA00004651"/>
    </source>
</evidence>
<keyword evidence="5 6" id="KW-0472">Membrane</keyword>
<feature type="transmembrane region" description="Helical" evidence="6">
    <location>
        <begin position="428"/>
        <end position="446"/>
    </location>
</feature>
<feature type="transmembrane region" description="Helical" evidence="6">
    <location>
        <begin position="342"/>
        <end position="364"/>
    </location>
</feature>
<dbReference type="STRING" id="1798471.A3A21_01885"/>
<feature type="transmembrane region" description="Helical" evidence="6">
    <location>
        <begin position="396"/>
        <end position="416"/>
    </location>
</feature>
<evidence type="ECO:0000313" key="7">
    <source>
        <dbReference type="EMBL" id="OGG40722.1"/>
    </source>
</evidence>
<gene>
    <name evidence="7" type="ORF">A3A21_01885</name>
</gene>